<evidence type="ECO:0000313" key="3">
    <source>
        <dbReference type="Proteomes" id="UP000004935"/>
    </source>
</evidence>
<dbReference type="eggNOG" id="COG1247">
    <property type="taxonomic scope" value="Bacteria"/>
</dbReference>
<keyword evidence="3" id="KW-1185">Reference proteome</keyword>
<dbReference type="PROSITE" id="PS51186">
    <property type="entry name" value="GNAT"/>
    <property type="match status" value="1"/>
</dbReference>
<dbReference type="PANTHER" id="PTHR31143:SF2">
    <property type="entry name" value="FR47-LIKE DOMAIN-CONTAINING PROTEIN-RELATED"/>
    <property type="match status" value="1"/>
</dbReference>
<dbReference type="EMBL" id="ABAX03000014">
    <property type="protein sequence ID" value="EDR97258.1"/>
    <property type="molecule type" value="Genomic_DNA"/>
</dbReference>
<name>B0MFF3_ANACD</name>
<dbReference type="Gene3D" id="3.40.630.110">
    <property type="entry name" value="GNAT acetyltransferase-like"/>
    <property type="match status" value="1"/>
</dbReference>
<comment type="caution">
    <text evidence="2">The sequence shown here is derived from an EMBL/GenBank/DDBJ whole genome shotgun (WGS) entry which is preliminary data.</text>
</comment>
<gene>
    <name evidence="2" type="ORF">ANACAC_02488</name>
</gene>
<dbReference type="AlphaFoldDB" id="B0MFF3"/>
<dbReference type="Pfam" id="PF12746">
    <property type="entry name" value="GNAT_acetyltran"/>
    <property type="match status" value="1"/>
</dbReference>
<accession>B0MFF3</accession>
<reference evidence="2" key="1">
    <citation type="submission" date="2007-11" db="EMBL/GenBank/DDBJ databases">
        <authorList>
            <person name="Fulton L."/>
            <person name="Clifton S."/>
            <person name="Fulton B."/>
            <person name="Xu J."/>
            <person name="Minx P."/>
            <person name="Pepin K.H."/>
            <person name="Johnson M."/>
            <person name="Thiruvilangam P."/>
            <person name="Bhonagiri V."/>
            <person name="Nash W.E."/>
            <person name="Mardis E.R."/>
            <person name="Wilson R.K."/>
        </authorList>
    </citation>
    <scope>NUCLEOTIDE SEQUENCE [LARGE SCALE GENOMIC DNA]</scope>
    <source>
        <strain evidence="2">DSM 14662</strain>
    </source>
</reference>
<dbReference type="STRING" id="411490.ANACAC_02488"/>
<dbReference type="Proteomes" id="UP000004935">
    <property type="component" value="Unassembled WGS sequence"/>
</dbReference>
<evidence type="ECO:0000313" key="2">
    <source>
        <dbReference type="EMBL" id="EDR97258.1"/>
    </source>
</evidence>
<reference evidence="2" key="2">
    <citation type="submission" date="2013-11" db="EMBL/GenBank/DDBJ databases">
        <title>Draft genome sequence of Anaerostipes caccae (DSM 14662).</title>
        <authorList>
            <person name="Sudarsanam P."/>
            <person name="Ley R."/>
            <person name="Guruge J."/>
            <person name="Turnbaugh P.J."/>
            <person name="Mahowald M."/>
            <person name="Liep D."/>
            <person name="Gordon J."/>
        </authorList>
    </citation>
    <scope>NUCLEOTIDE SEQUENCE</scope>
    <source>
        <strain evidence="2">DSM 14662</strain>
    </source>
</reference>
<evidence type="ECO:0000259" key="1">
    <source>
        <dbReference type="PROSITE" id="PS51186"/>
    </source>
</evidence>
<dbReference type="Gene3D" id="3.40.630.30">
    <property type="match status" value="1"/>
</dbReference>
<dbReference type="GO" id="GO:0016747">
    <property type="term" value="F:acyltransferase activity, transferring groups other than amino-acyl groups"/>
    <property type="evidence" value="ECO:0007669"/>
    <property type="project" value="InterPro"/>
</dbReference>
<protein>
    <submittedName>
        <fullName evidence="2">Acetyltransferase, GNAT family</fullName>
    </submittedName>
</protein>
<dbReference type="PANTHER" id="PTHR31143">
    <property type="match status" value="1"/>
</dbReference>
<dbReference type="InterPro" id="IPR027365">
    <property type="entry name" value="GNAT_acetyltra_YdfB-like"/>
</dbReference>
<dbReference type="InterPro" id="IPR000182">
    <property type="entry name" value="GNAT_dom"/>
</dbReference>
<dbReference type="SUPFAM" id="SSF55729">
    <property type="entry name" value="Acyl-CoA N-acyltransferases (Nat)"/>
    <property type="match status" value="1"/>
</dbReference>
<proteinExistence type="predicted"/>
<sequence length="270" mass="30725">MSRQQAIFKKRKDYGMPIKLEDTTKARKLFGEWKETLIWSCLQKVMGDIYVDNTSDPQSAMAVLGDFCFFAGNAEEDLVSYKPENCFQDFIIMVPQSEEWAELIVKKYGDRAKPVTRYAIKKEQNIFDKDTLRSAVNSLKPGYTLRMIDADLFALCRSSAWCQDLVSQFEDYETYKKLGIGIAVLKGESLAAGASSYARYREGIEIEIDTKEEFRRNGLAYACGAKLILECLNKGLYPSWDAQNQASAALAEKLGYHFDHEYKAFEIGGY</sequence>
<dbReference type="HOGENOM" id="CLU_074296_2_0_9"/>
<dbReference type="InterPro" id="IPR042573">
    <property type="entry name" value="GNAT_acetyltra_N"/>
</dbReference>
<organism evidence="2 3">
    <name type="scientific">Anaerostipes caccae (strain DSM 14662 / CCUG 47493 / JCM 13470 / NCIMB 13811 / L1-92)</name>
    <dbReference type="NCBI Taxonomy" id="411490"/>
    <lineage>
        <taxon>Bacteria</taxon>
        <taxon>Bacillati</taxon>
        <taxon>Bacillota</taxon>
        <taxon>Clostridia</taxon>
        <taxon>Lachnospirales</taxon>
        <taxon>Lachnospiraceae</taxon>
        <taxon>Anaerostipes</taxon>
    </lineage>
</organism>
<feature type="domain" description="N-acetyltransferase" evidence="1">
    <location>
        <begin position="143"/>
        <end position="270"/>
    </location>
</feature>
<dbReference type="InterPro" id="IPR016181">
    <property type="entry name" value="Acyl_CoA_acyltransferase"/>
</dbReference>